<dbReference type="EMBL" id="CP007128">
    <property type="protein sequence ID" value="AHG89589.1"/>
    <property type="molecule type" value="Genomic_DNA"/>
</dbReference>
<organism evidence="2 3">
    <name type="scientific">Gemmatirosa kalamazoonensis</name>
    <dbReference type="NCBI Taxonomy" id="861299"/>
    <lineage>
        <taxon>Bacteria</taxon>
        <taxon>Pseudomonadati</taxon>
        <taxon>Gemmatimonadota</taxon>
        <taxon>Gemmatimonadia</taxon>
        <taxon>Gemmatimonadales</taxon>
        <taxon>Gemmatimonadaceae</taxon>
        <taxon>Gemmatirosa</taxon>
    </lineage>
</organism>
<dbReference type="InParanoid" id="W0REQ5"/>
<dbReference type="KEGG" id="gba:J421_2052"/>
<protein>
    <submittedName>
        <fullName evidence="2">TonB domain-containing protein</fullName>
    </submittedName>
</protein>
<dbReference type="SUPFAM" id="SSF74653">
    <property type="entry name" value="TolA/TonB C-terminal domain"/>
    <property type="match status" value="1"/>
</dbReference>
<evidence type="ECO:0000313" key="2">
    <source>
        <dbReference type="EMBL" id="AHG89589.1"/>
    </source>
</evidence>
<sequence>MLFHLIETGRHRMWHPGSTFWSTGAHAALVASVVAGSMPAHQQSERVEREVVYLLPTLPSAPRMPSDARVRYQSGDLGVRPRAAAGWMAAQRGRRALRPAELPSPSPIVPVVFDSVAHAGSPVFVAAELDRVVERDPLSAAPAYPPDLEAQQVEGAVRAEWVVDSTGYADTTTFRIISATHPGFAEAVRVALPLMRFHPAELSGRAVAQMVRQEFTFRIRLPEPESPRVPRP</sequence>
<dbReference type="Pfam" id="PF03544">
    <property type="entry name" value="TonB_C"/>
    <property type="match status" value="1"/>
</dbReference>
<keyword evidence="3" id="KW-1185">Reference proteome</keyword>
<dbReference type="RefSeq" id="WP_025411084.1">
    <property type="nucleotide sequence ID" value="NZ_CP007128.1"/>
</dbReference>
<feature type="domain" description="TonB C-terminal" evidence="1">
    <location>
        <begin position="141"/>
        <end position="219"/>
    </location>
</feature>
<dbReference type="Gene3D" id="3.30.1150.10">
    <property type="match status" value="1"/>
</dbReference>
<dbReference type="AlphaFoldDB" id="W0REQ5"/>
<accession>W0REQ5</accession>
<proteinExistence type="predicted"/>
<dbReference type="HOGENOM" id="CLU_1193432_0_0_0"/>
<evidence type="ECO:0000259" key="1">
    <source>
        <dbReference type="Pfam" id="PF03544"/>
    </source>
</evidence>
<dbReference type="STRING" id="861299.J421_2052"/>
<dbReference type="Proteomes" id="UP000019151">
    <property type="component" value="Chromosome"/>
</dbReference>
<evidence type="ECO:0000313" key="3">
    <source>
        <dbReference type="Proteomes" id="UP000019151"/>
    </source>
</evidence>
<dbReference type="GO" id="GO:0055085">
    <property type="term" value="P:transmembrane transport"/>
    <property type="evidence" value="ECO:0007669"/>
    <property type="project" value="InterPro"/>
</dbReference>
<name>W0REQ5_9BACT</name>
<reference evidence="2 3" key="1">
    <citation type="journal article" date="2014" name="Genome Announc.">
        <title>Genome Sequence and Methylome of Soil Bacterium Gemmatirosa kalamazoonensis KBS708T, a Member of the Rarely Cultivated Gemmatimonadetes Phylum.</title>
        <authorList>
            <person name="Debruyn J.M."/>
            <person name="Radosevich M."/>
            <person name="Wommack K.E."/>
            <person name="Polson S.W."/>
            <person name="Hauser L.J."/>
            <person name="Fawaz M.N."/>
            <person name="Korlach J."/>
            <person name="Tsai Y.C."/>
        </authorList>
    </citation>
    <scope>NUCLEOTIDE SEQUENCE [LARGE SCALE GENOMIC DNA]</scope>
    <source>
        <strain evidence="2 3">KBS708</strain>
    </source>
</reference>
<dbReference type="OrthoDB" id="9810145at2"/>
<gene>
    <name evidence="2" type="ORF">J421_2052</name>
</gene>
<dbReference type="InterPro" id="IPR037682">
    <property type="entry name" value="TonB_C"/>
</dbReference>
<dbReference type="eggNOG" id="COG0810">
    <property type="taxonomic scope" value="Bacteria"/>
</dbReference>